<evidence type="ECO:0000313" key="1">
    <source>
        <dbReference type="EMBL" id="JAH87297.1"/>
    </source>
</evidence>
<dbReference type="EMBL" id="GBXM01021280">
    <property type="protein sequence ID" value="JAH87297.1"/>
    <property type="molecule type" value="Transcribed_RNA"/>
</dbReference>
<protein>
    <submittedName>
        <fullName evidence="1">Uncharacterized protein</fullName>
    </submittedName>
</protein>
<accession>A0A0E9WAC9</accession>
<name>A0A0E9WAC9_ANGAN</name>
<reference evidence="1" key="1">
    <citation type="submission" date="2014-11" db="EMBL/GenBank/DDBJ databases">
        <authorList>
            <person name="Amaro Gonzalez C."/>
        </authorList>
    </citation>
    <scope>NUCLEOTIDE SEQUENCE</scope>
</reference>
<organism evidence="1">
    <name type="scientific">Anguilla anguilla</name>
    <name type="common">European freshwater eel</name>
    <name type="synonym">Muraena anguilla</name>
    <dbReference type="NCBI Taxonomy" id="7936"/>
    <lineage>
        <taxon>Eukaryota</taxon>
        <taxon>Metazoa</taxon>
        <taxon>Chordata</taxon>
        <taxon>Craniata</taxon>
        <taxon>Vertebrata</taxon>
        <taxon>Euteleostomi</taxon>
        <taxon>Actinopterygii</taxon>
        <taxon>Neopterygii</taxon>
        <taxon>Teleostei</taxon>
        <taxon>Anguilliformes</taxon>
        <taxon>Anguillidae</taxon>
        <taxon>Anguilla</taxon>
    </lineage>
</organism>
<reference evidence="1" key="2">
    <citation type="journal article" date="2015" name="Fish Shellfish Immunol.">
        <title>Early steps in the European eel (Anguilla anguilla)-Vibrio vulnificus interaction in the gills: Role of the RtxA13 toxin.</title>
        <authorList>
            <person name="Callol A."/>
            <person name="Pajuelo D."/>
            <person name="Ebbesson L."/>
            <person name="Teles M."/>
            <person name="MacKenzie S."/>
            <person name="Amaro C."/>
        </authorList>
    </citation>
    <scope>NUCLEOTIDE SEQUENCE</scope>
</reference>
<dbReference type="AlphaFoldDB" id="A0A0E9WAC9"/>
<proteinExistence type="predicted"/>
<sequence>MAGPNTCDPADQWCNFITRPTNDVTSSLSHRHLRL</sequence>